<dbReference type="OrthoDB" id="275637at2759"/>
<accession>A0A7J6M054</accession>
<dbReference type="Gene3D" id="3.30.479.30">
    <property type="entry name" value="Band 7 domain"/>
    <property type="match status" value="1"/>
</dbReference>
<evidence type="ECO:0000256" key="3">
    <source>
        <dbReference type="ARBA" id="ARBA00022792"/>
    </source>
</evidence>
<dbReference type="CDD" id="cd03401">
    <property type="entry name" value="SPFH_prohibitin"/>
    <property type="match status" value="1"/>
</dbReference>
<dbReference type="AlphaFoldDB" id="A0A7J6M054"/>
<organism evidence="8 9">
    <name type="scientific">Perkinsus chesapeaki</name>
    <name type="common">Clam parasite</name>
    <name type="synonym">Perkinsus andrewsi</name>
    <dbReference type="NCBI Taxonomy" id="330153"/>
    <lineage>
        <taxon>Eukaryota</taxon>
        <taxon>Sar</taxon>
        <taxon>Alveolata</taxon>
        <taxon>Perkinsozoa</taxon>
        <taxon>Perkinsea</taxon>
        <taxon>Perkinsida</taxon>
        <taxon>Perkinsidae</taxon>
        <taxon>Perkinsus</taxon>
    </lineage>
</organism>
<evidence type="ECO:0000256" key="5">
    <source>
        <dbReference type="ARBA" id="ARBA00023136"/>
    </source>
</evidence>
<name>A0A7J6M054_PERCH</name>
<dbReference type="SMART" id="SM00244">
    <property type="entry name" value="PHB"/>
    <property type="match status" value="1"/>
</dbReference>
<proteinExistence type="inferred from homology"/>
<evidence type="ECO:0000313" key="9">
    <source>
        <dbReference type="Proteomes" id="UP000591131"/>
    </source>
</evidence>
<keyword evidence="3 6" id="KW-0999">Mitochondrion inner membrane</keyword>
<keyword evidence="4" id="KW-0496">Mitochondrion</keyword>
<comment type="similarity">
    <text evidence="2 6">Belongs to the prohibitin family.</text>
</comment>
<keyword evidence="9" id="KW-1185">Reference proteome</keyword>
<dbReference type="InterPro" id="IPR001107">
    <property type="entry name" value="Band_7"/>
</dbReference>
<evidence type="ECO:0000256" key="2">
    <source>
        <dbReference type="ARBA" id="ARBA00009658"/>
    </source>
</evidence>
<sequence length="299" mass="33536">MSQKFTEAFSKFGPQLAKVITVGSVGIGGSVWAFKNCLFNVDAGHRAIKFSRLGGIKEDLYNEGTHVLVPWFERPITFDIRTKPRTLVSLTGSKDLQMVSISLRTLCRPREDRLPSIYRYVGTDYDEKARLSRRRILPSIINEVLKSVVAQFNASELVTQREVVSRRIRQELVERAKEFNLILDDVAIVDLAFSPEYAGAVEQKQVAQQQAEKAKYQVLKAQEMKKNIIIKAQGEMESAKMIGSAIQNNPGFVELRRIDAAKEIAHHMAVSRNKMVLNSDSLLLNLMSGGKERLAVDGA</sequence>
<dbReference type="GO" id="GO:0005743">
    <property type="term" value="C:mitochondrial inner membrane"/>
    <property type="evidence" value="ECO:0007669"/>
    <property type="project" value="UniProtKB-SubCell"/>
</dbReference>
<dbReference type="SUPFAM" id="SSF117892">
    <property type="entry name" value="Band 7/SPFH domain"/>
    <property type="match status" value="1"/>
</dbReference>
<reference evidence="8 9" key="1">
    <citation type="submission" date="2020-04" db="EMBL/GenBank/DDBJ databases">
        <title>Perkinsus chesapeaki whole genome sequence.</title>
        <authorList>
            <person name="Bogema D.R."/>
        </authorList>
    </citation>
    <scope>NUCLEOTIDE SEQUENCE [LARGE SCALE GENOMIC DNA]</scope>
    <source>
        <strain evidence="8">ATCC PRA-425</strain>
    </source>
</reference>
<comment type="caution">
    <text evidence="8">The sequence shown here is derived from an EMBL/GenBank/DDBJ whole genome shotgun (WGS) entry which is preliminary data.</text>
</comment>
<evidence type="ECO:0000313" key="8">
    <source>
        <dbReference type="EMBL" id="KAF4664928.1"/>
    </source>
</evidence>
<dbReference type="InterPro" id="IPR000163">
    <property type="entry name" value="Prohibitin"/>
</dbReference>
<dbReference type="InterPro" id="IPR036013">
    <property type="entry name" value="Band_7/SPFH_dom_sf"/>
</dbReference>
<evidence type="ECO:0000259" key="7">
    <source>
        <dbReference type="SMART" id="SM00244"/>
    </source>
</evidence>
<evidence type="ECO:0000256" key="1">
    <source>
        <dbReference type="ARBA" id="ARBA00004273"/>
    </source>
</evidence>
<protein>
    <recommendedName>
        <fullName evidence="6">Prohibitin</fullName>
    </recommendedName>
</protein>
<dbReference type="PRINTS" id="PR00679">
    <property type="entry name" value="PROHIBITIN"/>
</dbReference>
<dbReference type="PANTHER" id="PTHR23222">
    <property type="entry name" value="PROHIBITIN"/>
    <property type="match status" value="1"/>
</dbReference>
<dbReference type="EMBL" id="JAAPAO010000276">
    <property type="protein sequence ID" value="KAF4664928.1"/>
    <property type="molecule type" value="Genomic_DNA"/>
</dbReference>
<evidence type="ECO:0000256" key="4">
    <source>
        <dbReference type="ARBA" id="ARBA00023128"/>
    </source>
</evidence>
<dbReference type="Pfam" id="PF01145">
    <property type="entry name" value="Band_7"/>
    <property type="match status" value="1"/>
</dbReference>
<feature type="domain" description="Band 7" evidence="7">
    <location>
        <begin position="37"/>
        <end position="205"/>
    </location>
</feature>
<keyword evidence="5" id="KW-0472">Membrane</keyword>
<gene>
    <name evidence="8" type="primary">PHB2</name>
    <name evidence="8" type="ORF">FOL47_004881</name>
</gene>
<dbReference type="Proteomes" id="UP000591131">
    <property type="component" value="Unassembled WGS sequence"/>
</dbReference>
<dbReference type="PANTHER" id="PTHR23222:SF1">
    <property type="entry name" value="PROHIBITIN-2"/>
    <property type="match status" value="1"/>
</dbReference>
<dbReference type="GO" id="GO:0007005">
    <property type="term" value="P:mitochondrion organization"/>
    <property type="evidence" value="ECO:0007669"/>
    <property type="project" value="TreeGrafter"/>
</dbReference>
<dbReference type="FunFam" id="3.30.479.30:FF:000001">
    <property type="entry name" value="Prohibitin 2"/>
    <property type="match status" value="1"/>
</dbReference>
<comment type="subcellular location">
    <subcellularLocation>
        <location evidence="1 6">Mitochondrion inner membrane</location>
    </subcellularLocation>
</comment>
<evidence type="ECO:0000256" key="6">
    <source>
        <dbReference type="RuleBase" id="RU366048"/>
    </source>
</evidence>